<organism evidence="3">
    <name type="scientific">Auxenochlorella protothecoides</name>
    <name type="common">Green microalga</name>
    <name type="synonym">Chlorella protothecoides</name>
    <dbReference type="NCBI Taxonomy" id="3075"/>
    <lineage>
        <taxon>Eukaryota</taxon>
        <taxon>Viridiplantae</taxon>
        <taxon>Chlorophyta</taxon>
        <taxon>core chlorophytes</taxon>
        <taxon>Trebouxiophyceae</taxon>
        <taxon>Chlorellales</taxon>
        <taxon>Chlorellaceae</taxon>
        <taxon>Auxenochlorella</taxon>
    </lineage>
</organism>
<evidence type="ECO:0000256" key="1">
    <source>
        <dbReference type="SAM" id="MobiDB-lite"/>
    </source>
</evidence>
<dbReference type="InterPro" id="IPR000192">
    <property type="entry name" value="Aminotrans_V_dom"/>
</dbReference>
<protein>
    <recommendedName>
        <fullName evidence="2">Aminotransferase class V domain-containing protein</fullName>
    </recommendedName>
</protein>
<dbReference type="SUPFAM" id="SSF53383">
    <property type="entry name" value="PLP-dependent transferases"/>
    <property type="match status" value="1"/>
</dbReference>
<dbReference type="InterPro" id="IPR015422">
    <property type="entry name" value="PyrdxlP-dep_Trfase_small"/>
</dbReference>
<reference evidence="3" key="1">
    <citation type="submission" date="2015-08" db="EMBL/GenBank/DDBJ databases">
        <authorList>
            <person name="Babu N.S."/>
            <person name="Beckwith C.J."/>
            <person name="Beseler K.G."/>
            <person name="Brison A."/>
            <person name="Carone J.V."/>
            <person name="Caskin T.P."/>
            <person name="Diamond M."/>
            <person name="Durham M.E."/>
            <person name="Foxe J.M."/>
            <person name="Go M."/>
            <person name="Henderson B.A."/>
            <person name="Jones I.B."/>
            <person name="McGettigan J.A."/>
            <person name="Micheletti S.J."/>
            <person name="Nasrallah M.E."/>
            <person name="Ortiz D."/>
            <person name="Piller C.R."/>
            <person name="Privatt S.R."/>
            <person name="Schneider S.L."/>
            <person name="Sharp S."/>
            <person name="Smith T.C."/>
            <person name="Stanton J.D."/>
            <person name="Ullery H.E."/>
            <person name="Wilson R.J."/>
            <person name="Serrano M.G."/>
            <person name="Buck G."/>
            <person name="Lee V."/>
            <person name="Wang Y."/>
            <person name="Carvalho R."/>
            <person name="Voegtly L."/>
            <person name="Shi R."/>
            <person name="Duckworth R."/>
            <person name="Johnson A."/>
            <person name="Loviza R."/>
            <person name="Walstead R."/>
            <person name="Shah Z."/>
            <person name="Kiflezghi M."/>
            <person name="Wade K."/>
            <person name="Ball S.L."/>
            <person name="Bradley K.W."/>
            <person name="Asai D.J."/>
            <person name="Bowman C.A."/>
            <person name="Russell D.A."/>
            <person name="Pope W.H."/>
            <person name="Jacobs-Sera D."/>
            <person name="Hendrix R.W."/>
            <person name="Hatfull G.F."/>
        </authorList>
    </citation>
    <scope>NUCLEOTIDE SEQUENCE</scope>
</reference>
<accession>A0A1D2AA49</accession>
<feature type="region of interest" description="Disordered" evidence="1">
    <location>
        <begin position="1"/>
        <end position="112"/>
    </location>
</feature>
<dbReference type="InterPro" id="IPR015424">
    <property type="entry name" value="PyrdxlP-dep_Trfase"/>
</dbReference>
<gene>
    <name evidence="3" type="ORF">g.11843</name>
</gene>
<sequence length="345" mass="36307">MATGGHGAHRGQRVRQQLPGLPAAGTPHRRAHRGRPRDRPGRAGPDGAGARDRRRAAPPRAPRPHTQPHQLGPDLRRGGGGRGGPRPRRPLPPGRLPVGGPGAGGRPGHRLRLPFLHQPKVPARAQGGGLPLRSQVGVGPAGAGLHRSAWRGVGGERGLRPAPHCQALRVLRDQLCKQAHKPSRSTGCQALEAPCIPARCTASQCRLSATPCLLTILPISTPAVKVGLGVAAQEAVDVGMDTISTAIAKVATALRKGLQGVPGITVQDQGRRLGGIVSFTAADTPAEVIQARLLEQGINVWTSRAPSTRIDMEDRGLDSVVRASVHSYNTLDEVETFLRVLRAVL</sequence>
<dbReference type="Pfam" id="PF00266">
    <property type="entry name" value="Aminotran_5"/>
    <property type="match status" value="1"/>
</dbReference>
<dbReference type="AlphaFoldDB" id="A0A1D2AA49"/>
<dbReference type="EMBL" id="GDKF01002799">
    <property type="protein sequence ID" value="JAT75823.1"/>
    <property type="molecule type" value="Transcribed_RNA"/>
</dbReference>
<feature type="domain" description="Aminotransferase class V" evidence="2">
    <location>
        <begin position="226"/>
        <end position="337"/>
    </location>
</feature>
<name>A0A1D2AA49_AUXPR</name>
<feature type="compositionally biased region" description="Gly residues" evidence="1">
    <location>
        <begin position="97"/>
        <end position="106"/>
    </location>
</feature>
<feature type="compositionally biased region" description="Basic residues" evidence="1">
    <location>
        <begin position="27"/>
        <end position="36"/>
    </location>
</feature>
<proteinExistence type="predicted"/>
<evidence type="ECO:0000313" key="3">
    <source>
        <dbReference type="EMBL" id="JAT75823.1"/>
    </source>
</evidence>
<evidence type="ECO:0000259" key="2">
    <source>
        <dbReference type="Pfam" id="PF00266"/>
    </source>
</evidence>
<dbReference type="Gene3D" id="3.90.1150.10">
    <property type="entry name" value="Aspartate Aminotransferase, domain 1"/>
    <property type="match status" value="1"/>
</dbReference>